<keyword evidence="1" id="KW-1133">Transmembrane helix</keyword>
<comment type="caution">
    <text evidence="3">The sequence shown here is derived from an EMBL/GenBank/DDBJ whole genome shotgun (WGS) entry which is preliminary data.</text>
</comment>
<feature type="domain" description="Connexin cysteine-rich" evidence="2">
    <location>
        <begin position="145"/>
        <end position="207"/>
    </location>
</feature>
<gene>
    <name evidence="3" type="ORF">CVLEPA_LOCUS24491</name>
</gene>
<sequence>MFTFKLLVGYTQFMVFVIIRLIITGSIAGRLFADDINKINCSFIEERIDKNFAKLEMNATISSPDANSYVIKKDCLRTLYYDTISPLTAWALTILSAVLPWLLTLPWIPCEWNRKLSKCPKFQRKWPCPSYLQVCFLRACMRLSLELVFLIWVIITYRMYIPPRVTCYEGSVTCETEGSGEKTTFLWILTVVNLGCAGLSAWELAFMSTHKNFYYKNDSTRSRRSTLNDDVTNDKAAYRDDEQTNQFQVTFTADVEKLSESTDENNKTLLVNDVNDDVFV</sequence>
<feature type="transmembrane region" description="Helical" evidence="1">
    <location>
        <begin position="185"/>
        <end position="206"/>
    </location>
</feature>
<evidence type="ECO:0000256" key="1">
    <source>
        <dbReference type="SAM" id="Phobius"/>
    </source>
</evidence>
<dbReference type="InterPro" id="IPR019570">
    <property type="entry name" value="Connexin_CCC"/>
</dbReference>
<dbReference type="EMBL" id="CAWYQH010000119">
    <property type="protein sequence ID" value="CAK8691731.1"/>
    <property type="molecule type" value="Genomic_DNA"/>
</dbReference>
<keyword evidence="1" id="KW-0812">Transmembrane</keyword>
<dbReference type="InterPro" id="IPR038359">
    <property type="entry name" value="Connexin_N_sf"/>
</dbReference>
<reference evidence="3 4" key="1">
    <citation type="submission" date="2024-02" db="EMBL/GenBank/DDBJ databases">
        <authorList>
            <person name="Daric V."/>
            <person name="Darras S."/>
        </authorList>
    </citation>
    <scope>NUCLEOTIDE SEQUENCE [LARGE SCALE GENOMIC DNA]</scope>
</reference>
<feature type="transmembrane region" description="Helical" evidence="1">
    <location>
        <begin position="131"/>
        <end position="155"/>
    </location>
</feature>
<name>A0ABP0GJ07_CLALP</name>
<feature type="transmembrane region" description="Helical" evidence="1">
    <location>
        <begin position="7"/>
        <end position="28"/>
    </location>
</feature>
<dbReference type="Proteomes" id="UP001642483">
    <property type="component" value="Unassembled WGS sequence"/>
</dbReference>
<evidence type="ECO:0000313" key="4">
    <source>
        <dbReference type="Proteomes" id="UP001642483"/>
    </source>
</evidence>
<feature type="transmembrane region" description="Helical" evidence="1">
    <location>
        <begin position="87"/>
        <end position="110"/>
    </location>
</feature>
<keyword evidence="1" id="KW-0472">Membrane</keyword>
<accession>A0ABP0GJ07</accession>
<evidence type="ECO:0000313" key="3">
    <source>
        <dbReference type="EMBL" id="CAK8691731.1"/>
    </source>
</evidence>
<organism evidence="3 4">
    <name type="scientific">Clavelina lepadiformis</name>
    <name type="common">Light-bulb sea squirt</name>
    <name type="synonym">Ascidia lepadiformis</name>
    <dbReference type="NCBI Taxonomy" id="159417"/>
    <lineage>
        <taxon>Eukaryota</taxon>
        <taxon>Metazoa</taxon>
        <taxon>Chordata</taxon>
        <taxon>Tunicata</taxon>
        <taxon>Ascidiacea</taxon>
        <taxon>Aplousobranchia</taxon>
        <taxon>Clavelinidae</taxon>
        <taxon>Clavelina</taxon>
    </lineage>
</organism>
<keyword evidence="4" id="KW-1185">Reference proteome</keyword>
<dbReference type="Gene3D" id="1.20.1440.80">
    <property type="entry name" value="Gap junction channel protein cysteine-rich domain"/>
    <property type="match status" value="1"/>
</dbReference>
<proteinExistence type="predicted"/>
<protein>
    <recommendedName>
        <fullName evidence="2">Connexin cysteine-rich domain-containing protein</fullName>
    </recommendedName>
</protein>
<evidence type="ECO:0000259" key="2">
    <source>
        <dbReference type="SMART" id="SM01089"/>
    </source>
</evidence>
<dbReference type="SMART" id="SM01089">
    <property type="entry name" value="Connexin_CCC"/>
    <property type="match status" value="1"/>
</dbReference>